<sequence length="951" mass="97746">MPLRDLPTESKAAAALLRVEALRHRRTIRRTQWPGVVLACLSVGILLAILLPGPASTGCYLWRATSQPVNGRGAALALPLTLVALMLADRLCADRIQLRRQVLGWGAVTLVLVSAAAWTGLAAQGRTGCSTSPAVIGVVVGGGLAASVAAYWATRLPDPPALLERPGEDAENSSEKALDQSELRAVFLRLSSLADPPAAPRPVFVPLMTAALSALLLLSTVLPWRELLDPVALGPAGAEAGLARVQLWEIPSARAWAIVVASCAAITVGLALTPALTALRLAAAATGTVVVVGVLSALAQLPPRLTDGVGYRVGIGAWLALGLGLLLLTGGLAVLRWQLAVVLAIAVGAGLVLPAAAAPEYEPEVVAGVPHRLLDLQGGQLVDRLGMRVAIATSDPLDSIAGTLDGTPGEWLLGRTGSEGSTLFEYRDGVALPRVTLSHGVTPPALLGVTDDRMVLLAGGAVNRPWAILSVPLTLVAADVSLSHKNSDGTYYVTPDIDVLATGQGPAFTHRNADRSVVVWGSTSTWQIPADQLRPGMDLKRFLVAPGPGAPGQAVVSGPDGTRAWRNSKTGLVLARPGSKAQQLTGIAPAGCLLSSDAASSSLTVDAFAVDVRGNLWLGGGSPTAVITPDGVLRRLPGGTAGVDNIEARPDGSVLLGVTPGGGDQILVVPSAAEAAASYPAAPAPDARCDRRKPAAGSTQYKASVLPVVPTANPPGKVMPGTGTQLVLDARGKLVRLRVPNTAHGWAPDGLGGVWWSVSGRSRPAAEVAVHWARGAAEAVTDPLPRPPTERGEAAAAGEHLVTAIGNDLYNFYGPGQQVTRITVKGGLRQNGLVQLPSGDAAMVLDERLVLVSRAGKTTTLFGGATSGWPISSPGVAPDQWTTDGEWFAGPDGKPWGYDGSHLVRVVGPGQVTVVAGPAQGVPQAADQLTVIGHSLYFALGNDVVRLDPMA</sequence>
<feature type="transmembrane region" description="Helical" evidence="1">
    <location>
        <begin position="134"/>
        <end position="153"/>
    </location>
</feature>
<name>A0ABN2E521_9ACTN</name>
<feature type="transmembrane region" description="Helical" evidence="1">
    <location>
        <begin position="73"/>
        <end position="91"/>
    </location>
</feature>
<feature type="transmembrane region" description="Helical" evidence="1">
    <location>
        <begin position="103"/>
        <end position="122"/>
    </location>
</feature>
<evidence type="ECO:0000256" key="1">
    <source>
        <dbReference type="SAM" id="Phobius"/>
    </source>
</evidence>
<protein>
    <submittedName>
        <fullName evidence="2">Uncharacterized protein</fullName>
    </submittedName>
</protein>
<keyword evidence="1" id="KW-1133">Transmembrane helix</keyword>
<keyword evidence="3" id="KW-1185">Reference proteome</keyword>
<feature type="transmembrane region" description="Helical" evidence="1">
    <location>
        <begin position="311"/>
        <end position="332"/>
    </location>
</feature>
<feature type="transmembrane region" description="Helical" evidence="1">
    <location>
        <begin position="33"/>
        <end position="53"/>
    </location>
</feature>
<keyword evidence="1" id="KW-0472">Membrane</keyword>
<proteinExistence type="predicted"/>
<keyword evidence="1" id="KW-0812">Transmembrane</keyword>
<feature type="transmembrane region" description="Helical" evidence="1">
    <location>
        <begin position="339"/>
        <end position="357"/>
    </location>
</feature>
<evidence type="ECO:0000313" key="2">
    <source>
        <dbReference type="EMBL" id="GAA1596721.1"/>
    </source>
</evidence>
<feature type="transmembrane region" description="Helical" evidence="1">
    <location>
        <begin position="279"/>
        <end position="299"/>
    </location>
</feature>
<feature type="transmembrane region" description="Helical" evidence="1">
    <location>
        <begin position="203"/>
        <end position="224"/>
    </location>
</feature>
<dbReference type="EMBL" id="BAAAOS010000045">
    <property type="protein sequence ID" value="GAA1596721.1"/>
    <property type="molecule type" value="Genomic_DNA"/>
</dbReference>
<organism evidence="2 3">
    <name type="scientific">Kribbella sancticallisti</name>
    <dbReference type="NCBI Taxonomy" id="460087"/>
    <lineage>
        <taxon>Bacteria</taxon>
        <taxon>Bacillati</taxon>
        <taxon>Actinomycetota</taxon>
        <taxon>Actinomycetes</taxon>
        <taxon>Propionibacteriales</taxon>
        <taxon>Kribbellaceae</taxon>
        <taxon>Kribbella</taxon>
    </lineage>
</organism>
<gene>
    <name evidence="2" type="ORF">GCM10009789_58370</name>
</gene>
<feature type="transmembrane region" description="Helical" evidence="1">
    <location>
        <begin position="253"/>
        <end position="272"/>
    </location>
</feature>
<reference evidence="2 3" key="1">
    <citation type="journal article" date="2019" name="Int. J. Syst. Evol. Microbiol.">
        <title>The Global Catalogue of Microorganisms (GCM) 10K type strain sequencing project: providing services to taxonomists for standard genome sequencing and annotation.</title>
        <authorList>
            <consortium name="The Broad Institute Genomics Platform"/>
            <consortium name="The Broad Institute Genome Sequencing Center for Infectious Disease"/>
            <person name="Wu L."/>
            <person name="Ma J."/>
        </authorList>
    </citation>
    <scope>NUCLEOTIDE SEQUENCE [LARGE SCALE GENOMIC DNA]</scope>
    <source>
        <strain evidence="2 3">JCM 14969</strain>
    </source>
</reference>
<accession>A0ABN2E521</accession>
<evidence type="ECO:0000313" key="3">
    <source>
        <dbReference type="Proteomes" id="UP001500393"/>
    </source>
</evidence>
<comment type="caution">
    <text evidence="2">The sequence shown here is derived from an EMBL/GenBank/DDBJ whole genome shotgun (WGS) entry which is preliminary data.</text>
</comment>
<dbReference type="Proteomes" id="UP001500393">
    <property type="component" value="Unassembled WGS sequence"/>
</dbReference>